<evidence type="ECO:0000313" key="1">
    <source>
        <dbReference type="EMBL" id="GAL85343.1"/>
    </source>
</evidence>
<dbReference type="eggNOG" id="COG3291">
    <property type="taxonomic scope" value="Bacteria"/>
</dbReference>
<organism evidence="1 2">
    <name type="scientific">Sporocytophaga myxococcoides</name>
    <dbReference type="NCBI Taxonomy" id="153721"/>
    <lineage>
        <taxon>Bacteria</taxon>
        <taxon>Pseudomonadati</taxon>
        <taxon>Bacteroidota</taxon>
        <taxon>Cytophagia</taxon>
        <taxon>Cytophagales</taxon>
        <taxon>Cytophagaceae</taxon>
        <taxon>Sporocytophaga</taxon>
    </lineage>
</organism>
<accession>A0A098LGY3</accession>
<dbReference type="AlphaFoldDB" id="A0A098LGY3"/>
<reference evidence="1 2" key="1">
    <citation type="submission" date="2014-09" db="EMBL/GenBank/DDBJ databases">
        <title>Sporocytophaga myxococcoides PG-01 genome sequencing.</title>
        <authorList>
            <person name="Liu L."/>
            <person name="Gao P.J."/>
            <person name="Chen G.J."/>
            <person name="Wang L.S."/>
        </authorList>
    </citation>
    <scope>NUCLEOTIDE SEQUENCE [LARGE SCALE GENOMIC DNA]</scope>
    <source>
        <strain evidence="1 2">PG-01</strain>
    </source>
</reference>
<comment type="caution">
    <text evidence="1">The sequence shown here is derived from an EMBL/GenBank/DDBJ whole genome shotgun (WGS) entry which is preliminary data.</text>
</comment>
<evidence type="ECO:0008006" key="3">
    <source>
        <dbReference type="Google" id="ProtNLM"/>
    </source>
</evidence>
<name>A0A098LGY3_9BACT</name>
<protein>
    <recommendedName>
        <fullName evidence="3">Ig-like domain-containing protein</fullName>
    </recommendedName>
</protein>
<proteinExistence type="predicted"/>
<dbReference type="STRING" id="153721.MYP_2572"/>
<sequence length="605" mass="66615">MFEEDTLFLGAFFGSATGNAKCGGYARIPGDSILRTFGKDAYEDGFMQGEQYQFRVYNPKRGCYMLVSFQDSYTFGNSFYLDDSLLSVAPAKIFYPQTVSCRSKQDLIPVSNNNLYTWFSSTPYGLAMDSVTGTINTRNSKPGIYEVNITTESCLVNDKFAITITNGNEIFYSKDTTFCGPVQIGTYLYAKSYYWNTGDSVPFINVTKSGDFILEIEDTSGCFLKDTISINVINSNSNLLGEDTVVCSGSFTLNAPEGYTYEWNTKSKERSIVVNNSGAYWVTAEKQGCFFEDSIYIKLKEPVQFDLGGDTILLCRSPFILNGPPGYLYQWNTGETSESIQVDKSGRYSLHLIDEDGCNSNDSINVDFSKATDGPEINLGSDTIICALSSFTINAGKSGVEYTWNTGETGDFIEVQSSGLYTVSVKGQNGCLTFDSIAVEFRDGFAAGNISVDINNPPCSEEITLKVIPVSLHGTYPYTYELIKDGLIVSNSSDGIFNNIHEGIYHYEIRDAQGCKALKTNDIISVKKNEPCPEKVLAFTGAYQPSYFIGFPGTTKIYDMSGILIKTILTPAEWDGTGNNGEIVPMGDYIIVSGENQRIIVTVIK</sequence>
<dbReference type="Proteomes" id="UP000030185">
    <property type="component" value="Unassembled WGS sequence"/>
</dbReference>
<keyword evidence="2" id="KW-1185">Reference proteome</keyword>
<evidence type="ECO:0000313" key="2">
    <source>
        <dbReference type="Proteomes" id="UP000030185"/>
    </source>
</evidence>
<gene>
    <name evidence="1" type="ORF">MYP_2572</name>
</gene>
<dbReference type="EMBL" id="BBLT01000004">
    <property type="protein sequence ID" value="GAL85343.1"/>
    <property type="molecule type" value="Genomic_DNA"/>
</dbReference>